<dbReference type="EMBL" id="BFEA01008966">
    <property type="protein sequence ID" value="GBG42033.1"/>
    <property type="molecule type" value="Genomic_DNA"/>
</dbReference>
<dbReference type="InterPro" id="IPR016135">
    <property type="entry name" value="UBQ-conjugating_enzyme/RWD"/>
</dbReference>
<dbReference type="Gramene" id="GBG42033">
    <property type="protein sequence ID" value="GBG42033"/>
    <property type="gene ID" value="CBR_g88053"/>
</dbReference>
<organism evidence="3 4">
    <name type="scientific">Chara braunii</name>
    <name type="common">Braun's stonewort</name>
    <dbReference type="NCBI Taxonomy" id="69332"/>
    <lineage>
        <taxon>Eukaryota</taxon>
        <taxon>Viridiplantae</taxon>
        <taxon>Streptophyta</taxon>
        <taxon>Charophyceae</taxon>
        <taxon>Charales</taxon>
        <taxon>Characeae</taxon>
        <taxon>Chara</taxon>
    </lineage>
</organism>
<protein>
    <recommendedName>
        <fullName evidence="2">UBC core domain-containing protein</fullName>
    </recommendedName>
</protein>
<evidence type="ECO:0000259" key="2">
    <source>
        <dbReference type="Pfam" id="PF00179"/>
    </source>
</evidence>
<feature type="region of interest" description="Disordered" evidence="1">
    <location>
        <begin position="1"/>
        <end position="28"/>
    </location>
</feature>
<evidence type="ECO:0000313" key="3">
    <source>
        <dbReference type="EMBL" id="GBG42033.1"/>
    </source>
</evidence>
<feature type="compositionally biased region" description="Basic and acidic residues" evidence="1">
    <location>
        <begin position="17"/>
        <end position="28"/>
    </location>
</feature>
<proteinExistence type="predicted"/>
<dbReference type="Proteomes" id="UP000265515">
    <property type="component" value="Unassembled WGS sequence"/>
</dbReference>
<dbReference type="Pfam" id="PF00179">
    <property type="entry name" value="UQ_con"/>
    <property type="match status" value="1"/>
</dbReference>
<dbReference type="Gene3D" id="3.10.110.10">
    <property type="entry name" value="Ubiquitin Conjugating Enzyme"/>
    <property type="match status" value="1"/>
</dbReference>
<comment type="caution">
    <text evidence="3">The sequence shown here is derived from an EMBL/GenBank/DDBJ whole genome shotgun (WGS) entry which is preliminary data.</text>
</comment>
<evidence type="ECO:0000313" key="4">
    <source>
        <dbReference type="Proteomes" id="UP000265515"/>
    </source>
</evidence>
<name>A0A388JJL9_CHABU</name>
<dbReference type="STRING" id="69332.A0A388JJL9"/>
<evidence type="ECO:0000256" key="1">
    <source>
        <dbReference type="SAM" id="MobiDB-lite"/>
    </source>
</evidence>
<feature type="non-terminal residue" evidence="3">
    <location>
        <position position="1"/>
    </location>
</feature>
<sequence length="194" mass="21404">GGVARVGKTNKGPGRPRLTEELREKHAASRADMQKRLHKIRREKMANLCRSISVHYKLKESLSQFEVVAEFVRRQGWIVEGSGLATPPMSDGMVGGGVIMGMGDVVGMGDIIEIDEEEMEDDEMGDQETGDDEMGYRGPATVMRSVGVLLSICSLLTDPNADDPLVPEIAHMYKSDRVKYEATARSWTQKYAMG</sequence>
<dbReference type="AlphaFoldDB" id="A0A388JJL9"/>
<dbReference type="InterPro" id="IPR000608">
    <property type="entry name" value="UBC"/>
</dbReference>
<dbReference type="SUPFAM" id="SSF54495">
    <property type="entry name" value="UBC-like"/>
    <property type="match status" value="1"/>
</dbReference>
<feature type="domain" description="UBC core" evidence="2">
    <location>
        <begin position="145"/>
        <end position="187"/>
    </location>
</feature>
<accession>A0A388JJL9</accession>
<reference evidence="3 4" key="1">
    <citation type="journal article" date="2018" name="Cell">
        <title>The Chara Genome: Secondary Complexity and Implications for Plant Terrestrialization.</title>
        <authorList>
            <person name="Nishiyama T."/>
            <person name="Sakayama H."/>
            <person name="Vries J.D."/>
            <person name="Buschmann H."/>
            <person name="Saint-Marcoux D."/>
            <person name="Ullrich K.K."/>
            <person name="Haas F.B."/>
            <person name="Vanderstraeten L."/>
            <person name="Becker D."/>
            <person name="Lang D."/>
            <person name="Vosolsobe S."/>
            <person name="Rombauts S."/>
            <person name="Wilhelmsson P.K.I."/>
            <person name="Janitza P."/>
            <person name="Kern R."/>
            <person name="Heyl A."/>
            <person name="Rumpler F."/>
            <person name="Villalobos L.I.A.C."/>
            <person name="Clay J.M."/>
            <person name="Skokan R."/>
            <person name="Toyoda A."/>
            <person name="Suzuki Y."/>
            <person name="Kagoshima H."/>
            <person name="Schijlen E."/>
            <person name="Tajeshwar N."/>
            <person name="Catarino B."/>
            <person name="Hetherington A.J."/>
            <person name="Saltykova A."/>
            <person name="Bonnot C."/>
            <person name="Breuninger H."/>
            <person name="Symeonidi A."/>
            <person name="Radhakrishnan G.V."/>
            <person name="Van Nieuwerburgh F."/>
            <person name="Deforce D."/>
            <person name="Chang C."/>
            <person name="Karol K.G."/>
            <person name="Hedrich R."/>
            <person name="Ulvskov P."/>
            <person name="Glockner G."/>
            <person name="Delwiche C.F."/>
            <person name="Petrasek J."/>
            <person name="Van de Peer Y."/>
            <person name="Friml J."/>
            <person name="Beilby M."/>
            <person name="Dolan L."/>
            <person name="Kohara Y."/>
            <person name="Sugano S."/>
            <person name="Fujiyama A."/>
            <person name="Delaux P.-M."/>
            <person name="Quint M."/>
            <person name="TheiBen G."/>
            <person name="Hagemann M."/>
            <person name="Harholt J."/>
            <person name="Dunand C."/>
            <person name="Zachgo S."/>
            <person name="Langdale J."/>
            <person name="Maumus F."/>
            <person name="Straeten D.V.D."/>
            <person name="Gould S.B."/>
            <person name="Rensing S.A."/>
        </authorList>
    </citation>
    <scope>NUCLEOTIDE SEQUENCE [LARGE SCALE GENOMIC DNA]</scope>
    <source>
        <strain evidence="3 4">S276</strain>
    </source>
</reference>
<keyword evidence="4" id="KW-1185">Reference proteome</keyword>
<gene>
    <name evidence="3" type="ORF">CBR_g88053</name>
</gene>